<evidence type="ECO:0000313" key="1">
    <source>
        <dbReference type="EMBL" id="VDL75374.1"/>
    </source>
</evidence>
<dbReference type="EMBL" id="UYSL01020599">
    <property type="protein sequence ID" value="VDL75374.1"/>
    <property type="molecule type" value="Genomic_DNA"/>
</dbReference>
<name>A0A0N4Y6Q6_NIPBR</name>
<protein>
    <submittedName>
        <fullName evidence="3">Conserved secreted protein</fullName>
    </submittedName>
</protein>
<reference evidence="1 2" key="2">
    <citation type="submission" date="2018-11" db="EMBL/GenBank/DDBJ databases">
        <authorList>
            <consortium name="Pathogen Informatics"/>
        </authorList>
    </citation>
    <scope>NUCLEOTIDE SEQUENCE [LARGE SCALE GENOMIC DNA]</scope>
</reference>
<proteinExistence type="predicted"/>
<sequence length="235" mass="26452">MRCNIRRIFTLAFVAFGATLVLLSLPRDNFGREWDEAPRSSELEQFRDASSAASGLRAARVGPQMSFQKQPNPPSLIRKKTAENPFDFTVHINRPLLNKLHSYIKGRDLDSLTDKECHINTTLAEYWLKTKQKSVPTRDPWEKFYAQIGSCNVYSDDQVVDELLGDLNEAAIKTVHIMDGGTQVSVWIVGNVHVKDLQEINVKELHVKDCESASIARKFIQNVRAASALPRCALG</sequence>
<dbReference type="STRING" id="27835.A0A0N4Y6Q6"/>
<accession>A0A0N4Y6Q6</accession>
<dbReference type="WBParaSite" id="NBR_0001178401-mRNA-1">
    <property type="protein sequence ID" value="NBR_0001178401-mRNA-1"/>
    <property type="gene ID" value="NBR_0001178401"/>
</dbReference>
<evidence type="ECO:0000313" key="2">
    <source>
        <dbReference type="Proteomes" id="UP000271162"/>
    </source>
</evidence>
<reference evidence="3" key="1">
    <citation type="submission" date="2017-02" db="UniProtKB">
        <authorList>
            <consortium name="WormBaseParasite"/>
        </authorList>
    </citation>
    <scope>IDENTIFICATION</scope>
</reference>
<keyword evidence="2" id="KW-1185">Reference proteome</keyword>
<dbReference type="Proteomes" id="UP000271162">
    <property type="component" value="Unassembled WGS sequence"/>
</dbReference>
<organism evidence="3">
    <name type="scientific">Nippostrongylus brasiliensis</name>
    <name type="common">Rat hookworm</name>
    <dbReference type="NCBI Taxonomy" id="27835"/>
    <lineage>
        <taxon>Eukaryota</taxon>
        <taxon>Metazoa</taxon>
        <taxon>Ecdysozoa</taxon>
        <taxon>Nematoda</taxon>
        <taxon>Chromadorea</taxon>
        <taxon>Rhabditida</taxon>
        <taxon>Rhabditina</taxon>
        <taxon>Rhabditomorpha</taxon>
        <taxon>Strongyloidea</taxon>
        <taxon>Heligmosomidae</taxon>
        <taxon>Nippostrongylus</taxon>
    </lineage>
</organism>
<gene>
    <name evidence="1" type="ORF">NBR_LOCUS11785</name>
</gene>
<evidence type="ECO:0000313" key="3">
    <source>
        <dbReference type="WBParaSite" id="NBR_0001178401-mRNA-1"/>
    </source>
</evidence>
<dbReference type="AlphaFoldDB" id="A0A0N4Y6Q6"/>